<evidence type="ECO:0000313" key="3">
    <source>
        <dbReference type="Proteomes" id="UP000038802"/>
    </source>
</evidence>
<evidence type="ECO:0000313" key="4">
    <source>
        <dbReference type="Proteomes" id="UP000039021"/>
    </source>
</evidence>
<reference evidence="3 4" key="1">
    <citation type="submission" date="2015-03" db="EMBL/GenBank/DDBJ databases">
        <authorList>
            <consortium name="Pathogen Informatics"/>
        </authorList>
    </citation>
    <scope>NUCLEOTIDE SEQUENCE [LARGE SCALE GENOMIC DNA]</scope>
    <source>
        <strain evidence="3">K00500041</strain>
        <strain evidence="4">N09902308</strain>
    </source>
</reference>
<evidence type="ECO:0000313" key="2">
    <source>
        <dbReference type="EMBL" id="COW96720.1"/>
    </source>
</evidence>
<organism evidence="1 3">
    <name type="scientific">Mycobacterium tuberculosis</name>
    <dbReference type="NCBI Taxonomy" id="1773"/>
    <lineage>
        <taxon>Bacteria</taxon>
        <taxon>Bacillati</taxon>
        <taxon>Actinomycetota</taxon>
        <taxon>Actinomycetes</taxon>
        <taxon>Mycobacteriales</taxon>
        <taxon>Mycobacteriaceae</taxon>
        <taxon>Mycobacterium</taxon>
        <taxon>Mycobacterium tuberculosis complex</taxon>
    </lineage>
</organism>
<dbReference type="AlphaFoldDB" id="A0A0U0SRB1"/>
<dbReference type="EMBL" id="CSAE01000179">
    <property type="protein sequence ID" value="COV69710.1"/>
    <property type="molecule type" value="Genomic_DNA"/>
</dbReference>
<gene>
    <name evidence="1" type="ORF">ERS007703_01884</name>
    <name evidence="2" type="ORF">ERS007739_00421</name>
</gene>
<dbReference type="Proteomes" id="UP000039021">
    <property type="component" value="Unassembled WGS sequence"/>
</dbReference>
<accession>A0A0U0SRB1</accession>
<dbReference type="EMBL" id="CSBK01000116">
    <property type="protein sequence ID" value="COW96720.1"/>
    <property type="molecule type" value="Genomic_DNA"/>
</dbReference>
<reference evidence="2" key="3">
    <citation type="submission" date="2015-03" db="EMBL/GenBank/DDBJ databases">
        <authorList>
            <consortium name="Pathogen Informatics"/>
            <person name="Murphy D."/>
        </authorList>
    </citation>
    <scope>NUCLEOTIDE SEQUENCE</scope>
    <source>
        <strain evidence="2">N09902308</strain>
    </source>
</reference>
<evidence type="ECO:0000313" key="1">
    <source>
        <dbReference type="EMBL" id="COV69710.1"/>
    </source>
</evidence>
<sequence>MRPGDVVESIESRAIVGDADGGFRAVLGRRLKIPSDEHLVTLRCTVGVGYVDQD</sequence>
<name>A0A0U0SRB1_MYCTX</name>
<protein>
    <submittedName>
        <fullName evidence="1">Uncharacterized protein</fullName>
    </submittedName>
</protein>
<dbReference type="Proteomes" id="UP000038802">
    <property type="component" value="Unassembled WGS sequence"/>
</dbReference>
<reference evidence="1" key="2">
    <citation type="submission" date="2015-03" db="EMBL/GenBank/DDBJ databases">
        <authorList>
            <person name="Murphy D."/>
        </authorList>
    </citation>
    <scope>NUCLEOTIDE SEQUENCE [LARGE SCALE GENOMIC DNA]</scope>
    <source>
        <strain evidence="1">K00500041</strain>
    </source>
</reference>
<proteinExistence type="predicted"/>